<dbReference type="CDD" id="cd00882">
    <property type="entry name" value="Ras_like_GTPase"/>
    <property type="match status" value="1"/>
</dbReference>
<sequence length="379" mass="43141">SLNSFGLFRYTYPPFGSLASRMRIMPANAPKLKLIALFGATGTGKTTFINDASGEDLEVGNELESCTHEVTPTGTFQIDGQDVVLFDTPGFDDTEISDTDILKRITAFLTSSYESGHTLTGVIYLHRISDIRVGGISRRTFQILRGLCGQDTLSNVLIVTNMWSDPPTAKEIHNEKQLRENPKFFQPAIAAGARMVRRPQKDSNSAHDIIRMLLDKPPVVMKIQRQIVDERTGFYATDAAMVLGEELAQMEQRHLQEIEEVKEELRLAKEQNNTQAQSELREFLEQAIAESTRLSKEIQSLREGFEEERLKWEDRVSAAEIAQWEAERKQREMTSELENLRSQAERANGEERRKLEKLIEDLVKKIEVFQSYKPKCVIM</sequence>
<dbReference type="Proteomes" id="UP000663853">
    <property type="component" value="Unassembled WGS sequence"/>
</dbReference>
<dbReference type="SUPFAM" id="SSF52540">
    <property type="entry name" value="P-loop containing nucleoside triphosphate hydrolases"/>
    <property type="match status" value="1"/>
</dbReference>
<comment type="caution">
    <text evidence="3">The sequence shown here is derived from an EMBL/GenBank/DDBJ whole genome shotgun (WGS) entry which is preliminary data.</text>
</comment>
<dbReference type="AlphaFoldDB" id="A0A8H3GY59"/>
<dbReference type="InterPro" id="IPR027417">
    <property type="entry name" value="P-loop_NTPase"/>
</dbReference>
<dbReference type="Pfam" id="PF01926">
    <property type="entry name" value="MMR_HSR1"/>
    <property type="match status" value="1"/>
</dbReference>
<feature type="domain" description="G" evidence="2">
    <location>
        <begin position="35"/>
        <end position="96"/>
    </location>
</feature>
<accession>A0A8H3GY59</accession>
<feature type="non-terminal residue" evidence="3">
    <location>
        <position position="1"/>
    </location>
</feature>
<evidence type="ECO:0000313" key="4">
    <source>
        <dbReference type="Proteomes" id="UP000663853"/>
    </source>
</evidence>
<name>A0A8H3GY59_9AGAM</name>
<dbReference type="GO" id="GO:0005525">
    <property type="term" value="F:GTP binding"/>
    <property type="evidence" value="ECO:0007669"/>
    <property type="project" value="InterPro"/>
</dbReference>
<evidence type="ECO:0000256" key="1">
    <source>
        <dbReference type="SAM" id="Coils"/>
    </source>
</evidence>
<gene>
    <name evidence="3" type="ORF">RDB_LOCUS76393</name>
</gene>
<reference evidence="3" key="1">
    <citation type="submission" date="2021-01" db="EMBL/GenBank/DDBJ databases">
        <authorList>
            <person name="Kaushik A."/>
        </authorList>
    </citation>
    <scope>NUCLEOTIDE SEQUENCE</scope>
    <source>
        <strain evidence="3">AG6-10EEA</strain>
    </source>
</reference>
<feature type="coiled-coil region" evidence="1">
    <location>
        <begin position="244"/>
        <end position="361"/>
    </location>
</feature>
<organism evidence="3 4">
    <name type="scientific">Rhizoctonia solani</name>
    <dbReference type="NCBI Taxonomy" id="456999"/>
    <lineage>
        <taxon>Eukaryota</taxon>
        <taxon>Fungi</taxon>
        <taxon>Dikarya</taxon>
        <taxon>Basidiomycota</taxon>
        <taxon>Agaricomycotina</taxon>
        <taxon>Agaricomycetes</taxon>
        <taxon>Cantharellales</taxon>
        <taxon>Ceratobasidiaceae</taxon>
        <taxon>Rhizoctonia</taxon>
    </lineage>
</organism>
<dbReference type="EMBL" id="CAJMXA010001890">
    <property type="protein sequence ID" value="CAE6472296.1"/>
    <property type="molecule type" value="Genomic_DNA"/>
</dbReference>
<proteinExistence type="predicted"/>
<dbReference type="InterPro" id="IPR006073">
    <property type="entry name" value="GTP-bd"/>
</dbReference>
<dbReference type="Gene3D" id="3.40.50.300">
    <property type="entry name" value="P-loop containing nucleotide triphosphate hydrolases"/>
    <property type="match status" value="1"/>
</dbReference>
<evidence type="ECO:0000313" key="3">
    <source>
        <dbReference type="EMBL" id="CAE6472296.1"/>
    </source>
</evidence>
<protein>
    <recommendedName>
        <fullName evidence="2">G domain-containing protein</fullName>
    </recommendedName>
</protein>
<evidence type="ECO:0000259" key="2">
    <source>
        <dbReference type="Pfam" id="PF01926"/>
    </source>
</evidence>
<keyword evidence="1" id="KW-0175">Coiled coil</keyword>